<dbReference type="EMBL" id="JBHLTC010000002">
    <property type="protein sequence ID" value="MFC0623137.1"/>
    <property type="molecule type" value="Genomic_DNA"/>
</dbReference>
<comment type="caution">
    <text evidence="2">The sequence shown here is derived from an EMBL/GenBank/DDBJ whole genome shotgun (WGS) entry which is preliminary data.</text>
</comment>
<evidence type="ECO:0000256" key="1">
    <source>
        <dbReference type="SAM" id="SignalP"/>
    </source>
</evidence>
<feature type="signal peptide" evidence="1">
    <location>
        <begin position="1"/>
        <end position="23"/>
    </location>
</feature>
<reference evidence="2 3" key="1">
    <citation type="submission" date="2024-09" db="EMBL/GenBank/DDBJ databases">
        <authorList>
            <person name="Sun Q."/>
            <person name="Mori K."/>
        </authorList>
    </citation>
    <scope>NUCLEOTIDE SEQUENCE [LARGE SCALE GENOMIC DNA]</scope>
    <source>
        <strain evidence="2 3">CGMCC 1.15906</strain>
    </source>
</reference>
<dbReference type="Gene3D" id="2.60.120.380">
    <property type="match status" value="2"/>
</dbReference>
<sequence>MRRVVLAVAVLLAGFGFAPGAVAVPAADPVKPIVVDGPVVSNTTTVAGSKAKFTFSGTAGQKVFTALGSDGPTSLVNGAVLTGPAGEQLGTAGSYVGLLPSGFVDVVVLPTTGTYTITVDPGGTRVGTYTAQVNSVPVPATGSATIDGPTAKLTIAKRGQLAEVRFTGTAGQFVHFHLDSAAVTSGAVTMWAPDGTLMYDDMLWASWLDYEVDRYTLPQTGEYRVLVDPTSFRTGVLDFAVNTIPADAVIPAVVDGAAVAVGNSVPGQNQRMTFTATEGQRIVITCVRIAAEDNDQTFLLVGPDGSKAVGFCGEFDRGILFDTRAMSAGSWSVEIDPKRSYIRKPTLRVLSVPADHVVDSSLGASPSMSLAIGQKAVVRFALTAGQRYFVGCTLANASHDVAVTFELLRPDGTREKTANCYASNGGQLFDTTAAPVAGTWSVRISPRLNAATGATLRLHAVGADVVKTATVGGAAASAATTPGQGARINFTATANLRIKATITASTYPSNLGTVELRNAAGTRLTSMSLAKASTLTYTVPTAGTYSLVVDPRHADAGSATYTVARG</sequence>
<gene>
    <name evidence="2" type="ORF">ACFFGN_03635</name>
</gene>
<organism evidence="2 3">
    <name type="scientific">Kribbella deserti</name>
    <dbReference type="NCBI Taxonomy" id="1926257"/>
    <lineage>
        <taxon>Bacteria</taxon>
        <taxon>Bacillati</taxon>
        <taxon>Actinomycetota</taxon>
        <taxon>Actinomycetes</taxon>
        <taxon>Propionibacteriales</taxon>
        <taxon>Kribbellaceae</taxon>
        <taxon>Kribbella</taxon>
    </lineage>
</organism>
<dbReference type="RefSeq" id="WP_380043828.1">
    <property type="nucleotide sequence ID" value="NZ_JBHLTC010000002.1"/>
</dbReference>
<proteinExistence type="predicted"/>
<evidence type="ECO:0000313" key="3">
    <source>
        <dbReference type="Proteomes" id="UP001589890"/>
    </source>
</evidence>
<evidence type="ECO:0000313" key="2">
    <source>
        <dbReference type="EMBL" id="MFC0623137.1"/>
    </source>
</evidence>
<name>A0ABV6QHM9_9ACTN</name>
<keyword evidence="3" id="KW-1185">Reference proteome</keyword>
<keyword evidence="1" id="KW-0732">Signal</keyword>
<feature type="chain" id="PRO_5045572824" evidence="1">
    <location>
        <begin position="24"/>
        <end position="566"/>
    </location>
</feature>
<protein>
    <submittedName>
        <fullName evidence="2">Uncharacterized protein</fullName>
    </submittedName>
</protein>
<dbReference type="Proteomes" id="UP001589890">
    <property type="component" value="Unassembled WGS sequence"/>
</dbReference>
<accession>A0ABV6QHM9</accession>